<evidence type="ECO:0000256" key="1">
    <source>
        <dbReference type="ARBA" id="ARBA00006432"/>
    </source>
</evidence>
<dbReference type="GO" id="GO:0031956">
    <property type="term" value="F:medium-chain fatty acid-CoA ligase activity"/>
    <property type="evidence" value="ECO:0007669"/>
    <property type="project" value="TreeGrafter"/>
</dbReference>
<evidence type="ECO:0000259" key="3">
    <source>
        <dbReference type="Pfam" id="PF00501"/>
    </source>
</evidence>
<dbReference type="PANTHER" id="PTHR43201">
    <property type="entry name" value="ACYL-COA SYNTHETASE"/>
    <property type="match status" value="1"/>
</dbReference>
<accession>A0A1I0GVU6</accession>
<comment type="similarity">
    <text evidence="1">Belongs to the ATP-dependent AMP-binding enzyme family.</text>
</comment>
<dbReference type="GO" id="GO:0006631">
    <property type="term" value="P:fatty acid metabolic process"/>
    <property type="evidence" value="ECO:0007669"/>
    <property type="project" value="TreeGrafter"/>
</dbReference>
<evidence type="ECO:0000256" key="2">
    <source>
        <dbReference type="ARBA" id="ARBA00022598"/>
    </source>
</evidence>
<keyword evidence="6" id="KW-1185">Reference proteome</keyword>
<dbReference type="FunFam" id="3.30.300.30:FF:000008">
    <property type="entry name" value="2,3-dihydroxybenzoate-AMP ligase"/>
    <property type="match status" value="1"/>
</dbReference>
<dbReference type="Pfam" id="PF00501">
    <property type="entry name" value="AMP-binding"/>
    <property type="match status" value="1"/>
</dbReference>
<dbReference type="InterPro" id="IPR042099">
    <property type="entry name" value="ANL_N_sf"/>
</dbReference>
<dbReference type="Gene3D" id="3.30.300.30">
    <property type="match status" value="1"/>
</dbReference>
<dbReference type="InterPro" id="IPR045851">
    <property type="entry name" value="AMP-bd_C_sf"/>
</dbReference>
<dbReference type="STRING" id="430453.SAMN04487962_12113"/>
<evidence type="ECO:0000313" key="5">
    <source>
        <dbReference type="EMBL" id="SET75281.1"/>
    </source>
</evidence>
<dbReference type="RefSeq" id="WP_281247032.1">
    <property type="nucleotide sequence ID" value="NZ_FOHZ01000021.1"/>
</dbReference>
<dbReference type="EMBL" id="FOHZ01000021">
    <property type="protein sequence ID" value="SET75281.1"/>
    <property type="molecule type" value="Genomic_DNA"/>
</dbReference>
<dbReference type="AlphaFoldDB" id="A0A1I0GVU6"/>
<keyword evidence="2" id="KW-0436">Ligase</keyword>
<dbReference type="Pfam" id="PF13193">
    <property type="entry name" value="AMP-binding_C"/>
    <property type="match status" value="1"/>
</dbReference>
<dbReference type="Gene3D" id="3.40.50.12780">
    <property type="entry name" value="N-terminal domain of ligase-like"/>
    <property type="match status" value="1"/>
</dbReference>
<evidence type="ECO:0000313" key="6">
    <source>
        <dbReference type="Proteomes" id="UP000198762"/>
    </source>
</evidence>
<sequence>MSCSDAVPRYPGCPPIHRAIITVLRPEDHEGELLGSCGQPCVDAELRLIDESGNDVPHVEPGEIAVKAPSMMKRYYNADQLNAEMFTDDGWLRTRDVAIMDERGFLHMKDRTSDMIITGGYNVYPREVEDVLMEHPAIAECSVVGTKDEKWVEAVTAAIALKPGQEVTEAKLIDFVSGRLASYKKPRKVVFVDSVPKTAVGKLNRKALRDMLAG</sequence>
<feature type="domain" description="AMP-dependent synthetase/ligase" evidence="3">
    <location>
        <begin position="25"/>
        <end position="76"/>
    </location>
</feature>
<dbReference type="SUPFAM" id="SSF56801">
    <property type="entry name" value="Acetyl-CoA synthetase-like"/>
    <property type="match status" value="1"/>
</dbReference>
<dbReference type="InterPro" id="IPR000873">
    <property type="entry name" value="AMP-dep_synth/lig_dom"/>
</dbReference>
<dbReference type="InterPro" id="IPR025110">
    <property type="entry name" value="AMP-bd_C"/>
</dbReference>
<reference evidence="6" key="1">
    <citation type="submission" date="2016-10" db="EMBL/GenBank/DDBJ databases">
        <authorList>
            <person name="Varghese N."/>
            <person name="Submissions S."/>
        </authorList>
    </citation>
    <scope>NUCLEOTIDE SEQUENCE [LARGE SCALE GENOMIC DNA]</scope>
    <source>
        <strain evidence="6">CGMCC 1.6489</strain>
    </source>
</reference>
<protein>
    <submittedName>
        <fullName evidence="5">AMP-binding enzyme C-terminal domain-containing protein</fullName>
    </submittedName>
</protein>
<gene>
    <name evidence="5" type="ORF">SAMN04487962_12113</name>
</gene>
<name>A0A1I0GVU6_9GAMM</name>
<dbReference type="PANTHER" id="PTHR43201:SF5">
    <property type="entry name" value="MEDIUM-CHAIN ACYL-COA LIGASE ACSF2, MITOCHONDRIAL"/>
    <property type="match status" value="1"/>
</dbReference>
<dbReference type="Proteomes" id="UP000198762">
    <property type="component" value="Unassembled WGS sequence"/>
</dbReference>
<feature type="domain" description="AMP-binding enzyme C-terminal" evidence="4">
    <location>
        <begin position="127"/>
        <end position="202"/>
    </location>
</feature>
<proteinExistence type="inferred from homology"/>
<evidence type="ECO:0000259" key="4">
    <source>
        <dbReference type="Pfam" id="PF13193"/>
    </source>
</evidence>
<organism evidence="5 6">
    <name type="scientific">Marinobacter segnicrescens</name>
    <dbReference type="NCBI Taxonomy" id="430453"/>
    <lineage>
        <taxon>Bacteria</taxon>
        <taxon>Pseudomonadati</taxon>
        <taxon>Pseudomonadota</taxon>
        <taxon>Gammaproteobacteria</taxon>
        <taxon>Pseudomonadales</taxon>
        <taxon>Marinobacteraceae</taxon>
        <taxon>Marinobacter</taxon>
    </lineage>
</organism>